<evidence type="ECO:0000313" key="6">
    <source>
        <dbReference type="EMBL" id="GAA3624223.1"/>
    </source>
</evidence>
<feature type="domain" description="Methyltransferase type 11" evidence="5">
    <location>
        <begin position="47"/>
        <end position="134"/>
    </location>
</feature>
<proteinExistence type="inferred from homology"/>
<evidence type="ECO:0000256" key="2">
    <source>
        <dbReference type="ARBA" id="ARBA00022603"/>
    </source>
</evidence>
<evidence type="ECO:0000256" key="1">
    <source>
        <dbReference type="ARBA" id="ARBA00008361"/>
    </source>
</evidence>
<evidence type="ECO:0000313" key="7">
    <source>
        <dbReference type="Proteomes" id="UP001501490"/>
    </source>
</evidence>
<keyword evidence="3" id="KW-0808">Transferase</keyword>
<evidence type="ECO:0000259" key="5">
    <source>
        <dbReference type="Pfam" id="PF08241"/>
    </source>
</evidence>
<dbReference type="GO" id="GO:0008168">
    <property type="term" value="F:methyltransferase activity"/>
    <property type="evidence" value="ECO:0007669"/>
    <property type="project" value="UniProtKB-KW"/>
</dbReference>
<evidence type="ECO:0000256" key="3">
    <source>
        <dbReference type="ARBA" id="ARBA00022679"/>
    </source>
</evidence>
<keyword evidence="7" id="KW-1185">Reference proteome</keyword>
<dbReference type="Proteomes" id="UP001501490">
    <property type="component" value="Unassembled WGS sequence"/>
</dbReference>
<dbReference type="EMBL" id="BAABAB010000020">
    <property type="protein sequence ID" value="GAA3624223.1"/>
    <property type="molecule type" value="Genomic_DNA"/>
</dbReference>
<feature type="region of interest" description="Disordered" evidence="4">
    <location>
        <begin position="1"/>
        <end position="22"/>
    </location>
</feature>
<gene>
    <name evidence="6" type="ORF">GCM10022236_28210</name>
</gene>
<dbReference type="CDD" id="cd02440">
    <property type="entry name" value="AdoMet_MTases"/>
    <property type="match status" value="1"/>
</dbReference>
<keyword evidence="2 6" id="KW-0489">Methyltransferase</keyword>
<name>A0ABP7A3F8_9ACTN</name>
<evidence type="ECO:0000256" key="4">
    <source>
        <dbReference type="SAM" id="MobiDB-lite"/>
    </source>
</evidence>
<comment type="caution">
    <text evidence="6">The sequence shown here is derived from an EMBL/GenBank/DDBJ whole genome shotgun (WGS) entry which is preliminary data.</text>
</comment>
<dbReference type="Pfam" id="PF08241">
    <property type="entry name" value="Methyltransf_11"/>
    <property type="match status" value="1"/>
</dbReference>
<accession>A0ABP7A3F8</accession>
<dbReference type="InterPro" id="IPR029063">
    <property type="entry name" value="SAM-dependent_MTases_sf"/>
</dbReference>
<dbReference type="PANTHER" id="PTHR44942">
    <property type="entry name" value="METHYLTRANSF_11 DOMAIN-CONTAINING PROTEIN"/>
    <property type="match status" value="1"/>
</dbReference>
<dbReference type="InterPro" id="IPR013216">
    <property type="entry name" value="Methyltransf_11"/>
</dbReference>
<dbReference type="RefSeq" id="WP_344805563.1">
    <property type="nucleotide sequence ID" value="NZ_BAABAB010000020.1"/>
</dbReference>
<dbReference type="InterPro" id="IPR051052">
    <property type="entry name" value="Diverse_substrate_MTase"/>
</dbReference>
<comment type="similarity">
    <text evidence="1">Belongs to the methyltransferase superfamily.</text>
</comment>
<protein>
    <submittedName>
        <fullName evidence="6">Class I SAM-dependent methyltransferase</fullName>
    </submittedName>
</protein>
<dbReference type="Gene3D" id="3.40.50.150">
    <property type="entry name" value="Vaccinia Virus protein VP39"/>
    <property type="match status" value="1"/>
</dbReference>
<sequence length="248" mass="26835">MNQPREAATSFGSEAGAYEAGRPDYPEDAVRWLLGPVPEGRRLRVADVGAGTGKLTRVAVALGAEVVAIDPDPEMLTALNRSVPGVPTFVGMAERLPLPDGSVDAAILGQAWHWVDPSAGSAEVGRVLRPGGSLGLIWNIRDERVGWVRRLGEVMGGSRAESMISGGDPPIAEPFGRLDKRSWPWRRSMTRATLTSMVRSRSYIITAEPEVRARIEAELSTLFDEIGAVGDDTVELPYVTYAFRSIRP</sequence>
<dbReference type="GO" id="GO:0032259">
    <property type="term" value="P:methylation"/>
    <property type="evidence" value="ECO:0007669"/>
    <property type="project" value="UniProtKB-KW"/>
</dbReference>
<dbReference type="SUPFAM" id="SSF53335">
    <property type="entry name" value="S-adenosyl-L-methionine-dependent methyltransferases"/>
    <property type="match status" value="1"/>
</dbReference>
<dbReference type="PANTHER" id="PTHR44942:SF4">
    <property type="entry name" value="METHYLTRANSFERASE TYPE 11 DOMAIN-CONTAINING PROTEIN"/>
    <property type="match status" value="1"/>
</dbReference>
<organism evidence="6 7">
    <name type="scientific">Microlunatus ginsengisoli</name>
    <dbReference type="NCBI Taxonomy" id="363863"/>
    <lineage>
        <taxon>Bacteria</taxon>
        <taxon>Bacillati</taxon>
        <taxon>Actinomycetota</taxon>
        <taxon>Actinomycetes</taxon>
        <taxon>Propionibacteriales</taxon>
        <taxon>Propionibacteriaceae</taxon>
        <taxon>Microlunatus</taxon>
    </lineage>
</organism>
<reference evidence="7" key="1">
    <citation type="journal article" date="2019" name="Int. J. Syst. Evol. Microbiol.">
        <title>The Global Catalogue of Microorganisms (GCM) 10K type strain sequencing project: providing services to taxonomists for standard genome sequencing and annotation.</title>
        <authorList>
            <consortium name="The Broad Institute Genomics Platform"/>
            <consortium name="The Broad Institute Genome Sequencing Center for Infectious Disease"/>
            <person name="Wu L."/>
            <person name="Ma J."/>
        </authorList>
    </citation>
    <scope>NUCLEOTIDE SEQUENCE [LARGE SCALE GENOMIC DNA]</scope>
    <source>
        <strain evidence="7">JCM 16929</strain>
    </source>
</reference>